<gene>
    <name evidence="1" type="ORF">QO034_20295</name>
</gene>
<protein>
    <submittedName>
        <fullName evidence="1">Uncharacterized protein</fullName>
    </submittedName>
</protein>
<proteinExistence type="predicted"/>
<evidence type="ECO:0000313" key="1">
    <source>
        <dbReference type="EMBL" id="MDK3075423.1"/>
    </source>
</evidence>
<reference evidence="1 2" key="1">
    <citation type="submission" date="2023-05" db="EMBL/GenBank/DDBJ databases">
        <title>Sedimentitalea sp. nov. JM2-8.</title>
        <authorList>
            <person name="Huang J."/>
        </authorList>
    </citation>
    <scope>NUCLEOTIDE SEQUENCE [LARGE SCALE GENOMIC DNA]</scope>
    <source>
        <strain evidence="1 2">JM2-8</strain>
    </source>
</reference>
<dbReference type="Proteomes" id="UP001227126">
    <property type="component" value="Unassembled WGS sequence"/>
</dbReference>
<evidence type="ECO:0000313" key="2">
    <source>
        <dbReference type="Proteomes" id="UP001227126"/>
    </source>
</evidence>
<name>A0ABT7FKK7_9RHOB</name>
<dbReference type="EMBL" id="JASNJE010000037">
    <property type="protein sequence ID" value="MDK3075423.1"/>
    <property type="molecule type" value="Genomic_DNA"/>
</dbReference>
<comment type="caution">
    <text evidence="1">The sequence shown here is derived from an EMBL/GenBank/DDBJ whole genome shotgun (WGS) entry which is preliminary data.</text>
</comment>
<keyword evidence="2" id="KW-1185">Reference proteome</keyword>
<organism evidence="1 2">
    <name type="scientific">Sedimentitalea xiamensis</name>
    <dbReference type="NCBI Taxonomy" id="3050037"/>
    <lineage>
        <taxon>Bacteria</taxon>
        <taxon>Pseudomonadati</taxon>
        <taxon>Pseudomonadota</taxon>
        <taxon>Alphaproteobacteria</taxon>
        <taxon>Rhodobacterales</taxon>
        <taxon>Paracoccaceae</taxon>
        <taxon>Sedimentitalea</taxon>
    </lineage>
</organism>
<accession>A0ABT7FKK7</accession>
<sequence>MADTLTAGDFHMTPLRLKAQPIAEGIARAGTMEEIVWRDFRWNNGQIWRMWLVDPERFAPDDIESRSIDTVDISRKRQSMLQSKTLTSR</sequence>